<dbReference type="InterPro" id="IPR001138">
    <property type="entry name" value="Zn2Cys6_DnaBD"/>
</dbReference>
<dbReference type="CDD" id="cd00067">
    <property type="entry name" value="GAL4"/>
    <property type="match status" value="1"/>
</dbReference>
<feature type="region of interest" description="Disordered" evidence="2">
    <location>
        <begin position="1"/>
        <end position="30"/>
    </location>
</feature>
<dbReference type="InterPro" id="IPR052783">
    <property type="entry name" value="Metabolic/Drug-Res_Regulator"/>
</dbReference>
<evidence type="ECO:0008006" key="5">
    <source>
        <dbReference type="Google" id="ProtNLM"/>
    </source>
</evidence>
<feature type="compositionally biased region" description="Polar residues" evidence="2">
    <location>
        <begin position="264"/>
        <end position="275"/>
    </location>
</feature>
<sequence>MYKSKTGPTSKSMGFNPDQRARSAHSIGRDVRRTRVSKACERCRLKKIKVRLSINAESDYLGLTKRSYKCDGELPCQKCKNNGHVCTPGLRKRTIHVEYKQVPKSYVEFLETTHLALIGSVHKLYTMIQKNQPWDLGDPELNDQGELVIHDVAKKLGCIGPNGEIELPIQYELPTTATGMARLAAHPERQQYQDEDDEEHDEFKEADSPMNDHASDASPSSEPMQSIKTELESRKEAFTSYNNSITHSPQSLCSVEDSEHSHSGSDGVNSCVTSSPNIPSMTDYTDSSLSQPGSEPDEIAAFLHQYGQTPNMGTLDWDFDESDYAPKGDLSIIPEFGMEMNIEGQMMLPEYNDHSAWLSQTLSGWREENQISIES</sequence>
<dbReference type="GO" id="GO:0000981">
    <property type="term" value="F:DNA-binding transcription factor activity, RNA polymerase II-specific"/>
    <property type="evidence" value="ECO:0007669"/>
    <property type="project" value="InterPro"/>
</dbReference>
<protein>
    <recommendedName>
        <fullName evidence="5">Zn(2)-C6 fungal-type domain-containing protein</fullName>
    </recommendedName>
</protein>
<accession>G9MHD9</accession>
<evidence type="ECO:0000256" key="1">
    <source>
        <dbReference type="ARBA" id="ARBA00023242"/>
    </source>
</evidence>
<dbReference type="OrthoDB" id="4151048at2759"/>
<feature type="region of interest" description="Disordered" evidence="2">
    <location>
        <begin position="188"/>
        <end position="227"/>
    </location>
</feature>
<comment type="caution">
    <text evidence="3">The sequence shown here is derived from an EMBL/GenBank/DDBJ whole genome shotgun (WGS) entry which is preliminary data.</text>
</comment>
<dbReference type="InterPro" id="IPR036864">
    <property type="entry name" value="Zn2-C6_fun-type_DNA-bd_sf"/>
</dbReference>
<reference evidence="3 4" key="1">
    <citation type="journal article" date="2011" name="Genome Biol.">
        <title>Comparative genome sequence analysis underscores mycoparasitism as the ancestral life style of Trichoderma.</title>
        <authorList>
            <person name="Kubicek C.P."/>
            <person name="Herrera-Estrella A."/>
            <person name="Seidl-Seiboth V."/>
            <person name="Martinez D.A."/>
            <person name="Druzhinina I.S."/>
            <person name="Thon M."/>
            <person name="Zeilinger S."/>
            <person name="Casas-Flores S."/>
            <person name="Horwitz B.A."/>
            <person name="Mukherjee P.K."/>
            <person name="Mukherjee M."/>
            <person name="Kredics L."/>
            <person name="Alcaraz L.D."/>
            <person name="Aerts A."/>
            <person name="Antal Z."/>
            <person name="Atanasova L."/>
            <person name="Cervantes-Badillo M.G."/>
            <person name="Challacombe J."/>
            <person name="Chertkov O."/>
            <person name="McCluskey K."/>
            <person name="Coulpier F."/>
            <person name="Deshpande N."/>
            <person name="von Doehren H."/>
            <person name="Ebbole D.J."/>
            <person name="Esquivel-Naranjo E.U."/>
            <person name="Fekete E."/>
            <person name="Flipphi M."/>
            <person name="Glaser F."/>
            <person name="Gomez-Rodriguez E.Y."/>
            <person name="Gruber S."/>
            <person name="Han C."/>
            <person name="Henrissat B."/>
            <person name="Hermosa R."/>
            <person name="Hernandez-Onate M."/>
            <person name="Karaffa L."/>
            <person name="Kosti I."/>
            <person name="Le Crom S."/>
            <person name="Lindquist E."/>
            <person name="Lucas S."/>
            <person name="Luebeck M."/>
            <person name="Luebeck P.S."/>
            <person name="Margeot A."/>
            <person name="Metz B."/>
            <person name="Misra M."/>
            <person name="Nevalainen H."/>
            <person name="Omann M."/>
            <person name="Packer N."/>
            <person name="Perrone G."/>
            <person name="Uresti-Rivera E.E."/>
            <person name="Salamov A."/>
            <person name="Schmoll M."/>
            <person name="Seiboth B."/>
            <person name="Shapiro H."/>
            <person name="Sukno S."/>
            <person name="Tamayo-Ramos J.A."/>
            <person name="Tisch D."/>
            <person name="Wiest A."/>
            <person name="Wilkinson H.H."/>
            <person name="Zhang M."/>
            <person name="Coutinho P.M."/>
            <person name="Kenerley C.M."/>
            <person name="Monte E."/>
            <person name="Baker S.E."/>
            <person name="Grigoriev I.V."/>
        </authorList>
    </citation>
    <scope>NUCLEOTIDE SEQUENCE [LARGE SCALE GENOMIC DNA]</scope>
    <source>
        <strain evidence="4">Gv29-8 / FGSC 10586</strain>
    </source>
</reference>
<proteinExistence type="predicted"/>
<dbReference type="Gene3D" id="4.10.240.10">
    <property type="entry name" value="Zn(2)-C6 fungal-type DNA-binding domain"/>
    <property type="match status" value="1"/>
</dbReference>
<dbReference type="RefSeq" id="XP_013960341.1">
    <property type="nucleotide sequence ID" value="XM_014104866.1"/>
</dbReference>
<dbReference type="Proteomes" id="UP000007115">
    <property type="component" value="Unassembled WGS sequence"/>
</dbReference>
<dbReference type="OMA" id="IHVEYKQ"/>
<dbReference type="eggNOG" id="ENOG502S8N8">
    <property type="taxonomic scope" value="Eukaryota"/>
</dbReference>
<dbReference type="EMBL" id="ABDF02000002">
    <property type="protein sequence ID" value="EHK26127.1"/>
    <property type="molecule type" value="Genomic_DNA"/>
</dbReference>
<evidence type="ECO:0000256" key="2">
    <source>
        <dbReference type="SAM" id="MobiDB-lite"/>
    </source>
</evidence>
<dbReference type="HOGENOM" id="CLU_737819_0_0_1"/>
<dbReference type="VEuPathDB" id="FungiDB:TRIVIDRAFT_63459"/>
<name>G9MHD9_HYPVG</name>
<evidence type="ECO:0000313" key="4">
    <source>
        <dbReference type="Proteomes" id="UP000007115"/>
    </source>
</evidence>
<gene>
    <name evidence="3" type="ORF">TRIVIDRAFT_63459</name>
</gene>
<dbReference type="PANTHER" id="PTHR47655:SF3">
    <property type="entry name" value="ZN(II)2CYS6 TRANSCRIPTION FACTOR (EUROFUNG)"/>
    <property type="match status" value="1"/>
</dbReference>
<dbReference type="GeneID" id="25796485"/>
<feature type="region of interest" description="Disordered" evidence="2">
    <location>
        <begin position="245"/>
        <end position="275"/>
    </location>
</feature>
<dbReference type="PANTHER" id="PTHR47655">
    <property type="entry name" value="QUINIC ACID UTILIZATION ACTIVATOR"/>
    <property type="match status" value="1"/>
</dbReference>
<keyword evidence="4" id="KW-1185">Reference proteome</keyword>
<dbReference type="GO" id="GO:0008270">
    <property type="term" value="F:zinc ion binding"/>
    <property type="evidence" value="ECO:0007669"/>
    <property type="project" value="InterPro"/>
</dbReference>
<organism evidence="3 4">
    <name type="scientific">Hypocrea virens (strain Gv29-8 / FGSC 10586)</name>
    <name type="common">Gliocladium virens</name>
    <name type="synonym">Trichoderma virens</name>
    <dbReference type="NCBI Taxonomy" id="413071"/>
    <lineage>
        <taxon>Eukaryota</taxon>
        <taxon>Fungi</taxon>
        <taxon>Dikarya</taxon>
        <taxon>Ascomycota</taxon>
        <taxon>Pezizomycotina</taxon>
        <taxon>Sordariomycetes</taxon>
        <taxon>Hypocreomycetidae</taxon>
        <taxon>Hypocreales</taxon>
        <taxon>Hypocreaceae</taxon>
        <taxon>Trichoderma</taxon>
    </lineage>
</organism>
<feature type="compositionally biased region" description="Polar residues" evidence="2">
    <location>
        <begin position="217"/>
        <end position="227"/>
    </location>
</feature>
<evidence type="ECO:0000313" key="3">
    <source>
        <dbReference type="EMBL" id="EHK26127.1"/>
    </source>
</evidence>
<dbReference type="InParanoid" id="G9MHD9"/>
<dbReference type="AlphaFoldDB" id="G9MHD9"/>
<keyword evidence="1" id="KW-0539">Nucleus</keyword>
<feature type="compositionally biased region" description="Polar residues" evidence="2">
    <location>
        <begin position="1"/>
        <end position="13"/>
    </location>
</feature>
<dbReference type="STRING" id="413071.G9MHD9"/>